<proteinExistence type="predicted"/>
<sequence>MSWNFDPALHDSLITVVNRIDSWGTFEIQLGSIPTIVTIELGRHMDTNETKVSLSHVIHTPTQLGPYRTSRPYWDDPEYALQQTISSFTQYYQEAVKAGHTPDASWLIKN</sequence>
<evidence type="ECO:0000313" key="1">
    <source>
        <dbReference type="EMBL" id="GCE84163.1"/>
    </source>
</evidence>
<dbReference type="OrthoDB" id="8446371at2"/>
<accession>A0A4P5NRN9</accession>
<dbReference type="RefSeq" id="WP_141261610.1">
    <property type="nucleotide sequence ID" value="NZ_BDLU01000052.1"/>
</dbReference>
<evidence type="ECO:0000313" key="2">
    <source>
        <dbReference type="Proteomes" id="UP000315095"/>
    </source>
</evidence>
<name>A0A4P5NRN9_9PROT</name>
<gene>
    <name evidence="1" type="ORF">MSKU9_2304</name>
</gene>
<keyword evidence="2" id="KW-1185">Reference proteome</keyword>
<dbReference type="AlphaFoldDB" id="A0A4P5NRN9"/>
<organism evidence="1 2">
    <name type="scientific">Komagataeibacter diospyri</name>
    <dbReference type="NCBI Taxonomy" id="1932662"/>
    <lineage>
        <taxon>Bacteria</taxon>
        <taxon>Pseudomonadati</taxon>
        <taxon>Pseudomonadota</taxon>
        <taxon>Alphaproteobacteria</taxon>
        <taxon>Acetobacterales</taxon>
        <taxon>Acetobacteraceae</taxon>
        <taxon>Komagataeibacter</taxon>
    </lineage>
</organism>
<reference evidence="2" key="1">
    <citation type="submission" date="2017-01" db="EMBL/GenBank/DDBJ databases">
        <title>Komagataeibacter sp. MSKU9 whole genome sequencing project.</title>
        <authorList>
            <person name="Matsutani M."/>
            <person name="Naloka K."/>
            <person name="Theeragool G."/>
            <person name="Yakushi T."/>
            <person name="Matsushita K."/>
        </authorList>
    </citation>
    <scope>NUCLEOTIDE SEQUENCE [LARGE SCALE GENOMIC DNA]</scope>
    <source>
        <strain evidence="2">MSKU9</strain>
    </source>
</reference>
<protein>
    <submittedName>
        <fullName evidence="1">Uncharacterized protein</fullName>
    </submittedName>
</protein>
<dbReference type="EMBL" id="BDLU01000052">
    <property type="protein sequence ID" value="GCE84163.1"/>
    <property type="molecule type" value="Genomic_DNA"/>
</dbReference>
<dbReference type="Proteomes" id="UP000315095">
    <property type="component" value="Unassembled WGS sequence"/>
</dbReference>
<comment type="caution">
    <text evidence="1">The sequence shown here is derived from an EMBL/GenBank/DDBJ whole genome shotgun (WGS) entry which is preliminary data.</text>
</comment>